<gene>
    <name evidence="1" type="ORF">PROQFM164_S02g001460</name>
</gene>
<proteinExistence type="predicted"/>
<reference evidence="1" key="1">
    <citation type="journal article" date="2014" name="Nat. Commun.">
        <title>Multiple recent horizontal transfers of a large genomic region in cheese making fungi.</title>
        <authorList>
            <person name="Cheeseman K."/>
            <person name="Ropars J."/>
            <person name="Renault P."/>
            <person name="Dupont J."/>
            <person name="Gouzy J."/>
            <person name="Branca A."/>
            <person name="Abraham A.L."/>
            <person name="Ceppi M."/>
            <person name="Conseiller E."/>
            <person name="Debuchy R."/>
            <person name="Malagnac F."/>
            <person name="Goarin A."/>
            <person name="Silar P."/>
            <person name="Lacoste S."/>
            <person name="Sallet E."/>
            <person name="Bensimon A."/>
            <person name="Giraud T."/>
            <person name="Brygoo Y."/>
        </authorList>
    </citation>
    <scope>NUCLEOTIDE SEQUENCE [LARGE SCALE GENOMIC DNA]</scope>
    <source>
        <strain evidence="1">FM164</strain>
    </source>
</reference>
<dbReference type="AlphaFoldDB" id="W6Q4Q2"/>
<sequence length="95" mass="10984">MRVYNVFQTWRGLEKTDKGKLTKKRSKPCLCDRFPLCLHPSPPWNDPKAVLAPRYWIVTITPDPAPIRWGRLHAQWARVPMLASFRATQTQNGVA</sequence>
<dbReference type="Proteomes" id="UP000030686">
    <property type="component" value="Unassembled WGS sequence"/>
</dbReference>
<evidence type="ECO:0000313" key="1">
    <source>
        <dbReference type="EMBL" id="CDM31310.1"/>
    </source>
</evidence>
<evidence type="ECO:0000313" key="2">
    <source>
        <dbReference type="Proteomes" id="UP000030686"/>
    </source>
</evidence>
<keyword evidence="2" id="KW-1185">Reference proteome</keyword>
<organism evidence="1 2">
    <name type="scientific">Penicillium roqueforti (strain FM164)</name>
    <dbReference type="NCBI Taxonomy" id="1365484"/>
    <lineage>
        <taxon>Eukaryota</taxon>
        <taxon>Fungi</taxon>
        <taxon>Dikarya</taxon>
        <taxon>Ascomycota</taxon>
        <taxon>Pezizomycotina</taxon>
        <taxon>Eurotiomycetes</taxon>
        <taxon>Eurotiomycetidae</taxon>
        <taxon>Eurotiales</taxon>
        <taxon>Aspergillaceae</taxon>
        <taxon>Penicillium</taxon>
    </lineage>
</organism>
<name>W6Q4Q2_PENRF</name>
<accession>W6Q4Q2</accession>
<dbReference type="EMBL" id="HG792016">
    <property type="protein sequence ID" value="CDM31310.1"/>
    <property type="molecule type" value="Genomic_DNA"/>
</dbReference>
<protein>
    <submittedName>
        <fullName evidence="1">Genomic scaffold, ProqFM164S02</fullName>
    </submittedName>
</protein>